<accession>A0A7J4IUM1</accession>
<keyword evidence="2" id="KW-0472">Membrane</keyword>
<evidence type="ECO:0000256" key="1">
    <source>
        <dbReference type="SAM" id="MobiDB-lite"/>
    </source>
</evidence>
<dbReference type="AlphaFoldDB" id="A0A7J4IUM1"/>
<sequence>MASTTQKAKPDTVSGAISEGKEKFLDSNPAPKHEGAKPPYVLLGMLLIVGILAGAAIAITLIKPPVQPNGNDTNAVNDVQYRTVPITMLYSDACKSCRETNTIEELFKVRQIPYTLKKVEASSQEGKALISKYRIDTAPMAIIDAQKMEFYPTTKSSFDDKANLIKKLSGAYIAPELNLNDNYYYPVYFLEKVAGFCSTDKPTVVQFDDYYQPEFTSKRALLHEFIRDFNQSTDIRFSYAQTNASWDANSSRGNLFLSCASQQGKYIELERAMAGIYCNNPFKGDETILTTPEVFGCSTLSNHFGIPLTPIELDRAANRAGLDANALVTCIDTNRVILNNAMKTVQELNITRPGTFLIDCRETAGIDYLKDSFCSMHPENAACSNRNDTNPGQ</sequence>
<dbReference type="Gene3D" id="3.40.30.10">
    <property type="entry name" value="Glutaredoxin"/>
    <property type="match status" value="2"/>
</dbReference>
<feature type="transmembrane region" description="Helical" evidence="2">
    <location>
        <begin position="40"/>
        <end position="62"/>
    </location>
</feature>
<name>A0A7J4IUM1_9ARCH</name>
<feature type="compositionally biased region" description="Basic and acidic residues" evidence="1">
    <location>
        <begin position="19"/>
        <end position="31"/>
    </location>
</feature>
<evidence type="ECO:0000313" key="3">
    <source>
        <dbReference type="EMBL" id="HIH09213.1"/>
    </source>
</evidence>
<dbReference type="EMBL" id="DUGC01000019">
    <property type="protein sequence ID" value="HIH09213.1"/>
    <property type="molecule type" value="Genomic_DNA"/>
</dbReference>
<dbReference type="Proteomes" id="UP000565078">
    <property type="component" value="Unassembled WGS sequence"/>
</dbReference>
<gene>
    <name evidence="3" type="ORF">HA254_00930</name>
</gene>
<comment type="caution">
    <text evidence="3">The sequence shown here is derived from an EMBL/GenBank/DDBJ whole genome shotgun (WGS) entry which is preliminary data.</text>
</comment>
<evidence type="ECO:0000313" key="4">
    <source>
        <dbReference type="Proteomes" id="UP000565078"/>
    </source>
</evidence>
<reference evidence="4" key="1">
    <citation type="journal article" date="2020" name="bioRxiv">
        <title>A rank-normalized archaeal taxonomy based on genome phylogeny resolves widespread incomplete and uneven classifications.</title>
        <authorList>
            <person name="Rinke C."/>
            <person name="Chuvochina M."/>
            <person name="Mussig A.J."/>
            <person name="Chaumeil P.-A."/>
            <person name="Waite D.W."/>
            <person name="Whitman W.B."/>
            <person name="Parks D.H."/>
            <person name="Hugenholtz P."/>
        </authorList>
    </citation>
    <scope>NUCLEOTIDE SEQUENCE [LARGE SCALE GENOMIC DNA]</scope>
</reference>
<evidence type="ECO:0000256" key="2">
    <source>
        <dbReference type="SAM" id="Phobius"/>
    </source>
</evidence>
<organism evidence="3 4">
    <name type="scientific">Candidatus Iainarchaeum sp</name>
    <dbReference type="NCBI Taxonomy" id="3101447"/>
    <lineage>
        <taxon>Archaea</taxon>
        <taxon>Candidatus Iainarchaeota</taxon>
        <taxon>Candidatus Iainarchaeia</taxon>
        <taxon>Candidatus Iainarchaeales</taxon>
        <taxon>Candidatus Iainarchaeaceae</taxon>
        <taxon>Candidatus Iainarchaeum</taxon>
    </lineage>
</organism>
<keyword evidence="2" id="KW-1133">Transmembrane helix</keyword>
<feature type="region of interest" description="Disordered" evidence="1">
    <location>
        <begin position="1"/>
        <end position="31"/>
    </location>
</feature>
<keyword evidence="2" id="KW-0812">Transmembrane</keyword>
<protein>
    <recommendedName>
        <fullName evidence="5">Thioredoxin domain-containing protein</fullName>
    </recommendedName>
</protein>
<proteinExistence type="predicted"/>
<evidence type="ECO:0008006" key="5">
    <source>
        <dbReference type="Google" id="ProtNLM"/>
    </source>
</evidence>